<protein>
    <recommendedName>
        <fullName evidence="3">SWIM-type domain-containing protein</fullName>
    </recommendedName>
</protein>
<keyword evidence="1" id="KW-0862">Zinc</keyword>
<dbReference type="AlphaFoldDB" id="A0AAE0BES8"/>
<dbReference type="Proteomes" id="UP001190700">
    <property type="component" value="Unassembled WGS sequence"/>
</dbReference>
<evidence type="ECO:0000313" key="5">
    <source>
        <dbReference type="Proteomes" id="UP001190700"/>
    </source>
</evidence>
<comment type="caution">
    <text evidence="4">The sequence shown here is derived from an EMBL/GenBank/DDBJ whole genome shotgun (WGS) entry which is preliminary data.</text>
</comment>
<evidence type="ECO:0000313" key="4">
    <source>
        <dbReference type="EMBL" id="KAK3235127.1"/>
    </source>
</evidence>
<keyword evidence="1" id="KW-0479">Metal-binding</keyword>
<proteinExistence type="predicted"/>
<dbReference type="EMBL" id="LGRX02035361">
    <property type="protein sequence ID" value="KAK3235127.1"/>
    <property type="molecule type" value="Genomic_DNA"/>
</dbReference>
<dbReference type="GO" id="GO:0008270">
    <property type="term" value="F:zinc ion binding"/>
    <property type="evidence" value="ECO:0007669"/>
    <property type="project" value="UniProtKB-KW"/>
</dbReference>
<feature type="domain" description="SWIM-type" evidence="3">
    <location>
        <begin position="65"/>
        <end position="105"/>
    </location>
</feature>
<feature type="region of interest" description="Disordered" evidence="2">
    <location>
        <begin position="111"/>
        <end position="155"/>
    </location>
</feature>
<name>A0AAE0BES8_9CHLO</name>
<accession>A0AAE0BES8</accession>
<gene>
    <name evidence="4" type="ORF">CYMTET_54646</name>
</gene>
<feature type="compositionally biased region" description="Low complexity" evidence="2">
    <location>
        <begin position="135"/>
        <end position="153"/>
    </location>
</feature>
<organism evidence="4 5">
    <name type="scientific">Cymbomonas tetramitiformis</name>
    <dbReference type="NCBI Taxonomy" id="36881"/>
    <lineage>
        <taxon>Eukaryota</taxon>
        <taxon>Viridiplantae</taxon>
        <taxon>Chlorophyta</taxon>
        <taxon>Pyramimonadophyceae</taxon>
        <taxon>Pyramimonadales</taxon>
        <taxon>Pyramimonadaceae</taxon>
        <taxon>Cymbomonas</taxon>
    </lineage>
</organism>
<reference evidence="4 5" key="1">
    <citation type="journal article" date="2015" name="Genome Biol. Evol.">
        <title>Comparative Genomics of a Bacterivorous Green Alga Reveals Evolutionary Causalities and Consequences of Phago-Mixotrophic Mode of Nutrition.</title>
        <authorList>
            <person name="Burns J.A."/>
            <person name="Paasch A."/>
            <person name="Narechania A."/>
            <person name="Kim E."/>
        </authorList>
    </citation>
    <scope>NUCLEOTIDE SEQUENCE [LARGE SCALE GENOMIC DNA]</scope>
    <source>
        <strain evidence="4 5">PLY_AMNH</strain>
    </source>
</reference>
<keyword evidence="1" id="KW-0863">Zinc-finger</keyword>
<keyword evidence="5" id="KW-1185">Reference proteome</keyword>
<dbReference type="PROSITE" id="PS50966">
    <property type="entry name" value="ZF_SWIM"/>
    <property type="match status" value="1"/>
</dbReference>
<evidence type="ECO:0000256" key="1">
    <source>
        <dbReference type="PROSITE-ProRule" id="PRU00325"/>
    </source>
</evidence>
<evidence type="ECO:0000256" key="2">
    <source>
        <dbReference type="SAM" id="MobiDB-lite"/>
    </source>
</evidence>
<dbReference type="InterPro" id="IPR007527">
    <property type="entry name" value="Znf_SWIM"/>
</dbReference>
<sequence length="1194" mass="133608">MSEGDGGHACPERFTFERIKSQAEAVRFGKAQSSISVSKLNVQEPQTDRTEYYYNSVVQGDSNEYVCSFCVESTGVIKKMRCNCQDAMTRSDLCKHILATALHVVGYQPADSAEKSGAPQGPQISRRSPRKHQASPRVPESVSTTVPPSATSSLKGKLSSQAKVVYPLHPPEDIHISKSLAESFIHFSASNPKFKTQPIQSQSGQVDVPKSQYYCANQIFEVVQQARSAKSGILGPMVAKLSLRKMVSTPGARKTRKAPDWWARLSCRRVDCPGTVMLGGSVREAPAEDELYCVQITPSVACQHYVDDTAPMGWVCGTNRDVLKKEMQGAGRKPLKTYKKKILEMSECEKSSGDRSRLGVTPEVYRKIRSENTTEQRGHQSDPLLSCIQLQKKWAEEDIAQNKLTGKRARYAGIMHNIHAGREFSYDLWTVASIKLYRRRAPISGTYADFTGNLVKEEPGDLNKPLNGILAVLPEKEIEMHPITVLEQVSTDTRHVSFEDSVKKFLATEKDIFGNNVEVFYMSLDCAINLLYTHLHAFLRTSWPQYNARVRAEMLEHGEVEGAIIAWCLFHCKKATKEFVERDLTAEDVAPFSKREWVKFMHAAEHKVRHAPTIEEAENLMDTLRKTLSLHTLTPEGFTCGDACILDVQRSSDDPSVYEIRWVGIEGAIWTVPAIDMDEDGQVEEVFANPFCVQKLADRTLWWKKYIVLWIECVIKRRVRRVNTSCEIVNEVLKHNSFEGDVAARRDDYAVKRKADFEGTLAMYDEQRLRTLKRREPLDDMAEDSHQVPYGEVDGVACETWQKKGAKQVKLAPEVAEVAQLLTRAFKQQKVDRKEKFTWEVACAEIDLLLEDSDEAATLSKTRRFAKQQYLMKMEDHATIITAYKTWAMSNCSGAEDEVPSDVASDLPGGAYANEPDPPSEQCAAEFAGELEEGEFTVLDLDAASDVGKVLAFFENEIGDMLWYPVEVTAVEEQSSGTTLITVRYMDGCLSMDQLKRDTDMYTCDHDEMIYKIFTIGLAHYHGSEIDEEELVEEGWVANSMEEVPLEEHVAPDVDASTEVALEAPQDAMVEPVSSCEDISTQPEDITVEPTDGEDRVADTNVDMDVQLEEQVVPEANASAEVALEVPVDVTVESAGVADPDDIVVDPRGVRDAWMVPPRGKRSRVATVSRTSKRSRMAVGHYAHMHKGKALGNK</sequence>
<evidence type="ECO:0000259" key="3">
    <source>
        <dbReference type="PROSITE" id="PS50966"/>
    </source>
</evidence>